<proteinExistence type="predicted"/>
<name>A0AAE0GAE3_9CHLO</name>
<comment type="caution">
    <text evidence="2">The sequence shown here is derived from an EMBL/GenBank/DDBJ whole genome shotgun (WGS) entry which is preliminary data.</text>
</comment>
<keyword evidence="1" id="KW-0472">Membrane</keyword>
<accession>A0AAE0GAE3</accession>
<reference evidence="2 3" key="1">
    <citation type="journal article" date="2015" name="Genome Biol. Evol.">
        <title>Comparative Genomics of a Bacterivorous Green Alga Reveals Evolutionary Causalities and Consequences of Phago-Mixotrophic Mode of Nutrition.</title>
        <authorList>
            <person name="Burns J.A."/>
            <person name="Paasch A."/>
            <person name="Narechania A."/>
            <person name="Kim E."/>
        </authorList>
    </citation>
    <scope>NUCLEOTIDE SEQUENCE [LARGE SCALE GENOMIC DNA]</scope>
    <source>
        <strain evidence="2 3">PLY_AMNH</strain>
    </source>
</reference>
<evidence type="ECO:0000313" key="3">
    <source>
        <dbReference type="Proteomes" id="UP001190700"/>
    </source>
</evidence>
<feature type="transmembrane region" description="Helical" evidence="1">
    <location>
        <begin position="104"/>
        <end position="125"/>
    </location>
</feature>
<evidence type="ECO:0000256" key="1">
    <source>
        <dbReference type="SAM" id="Phobius"/>
    </source>
</evidence>
<sequence length="142" mass="14740">MRCGASCVPSRHALGVGGRPRDGAAMSAELTSDVVRRYCDDQAVCASARPLHLAELGVDAAEAQLQEAAMVAGTSPCWGGMMPAQGNDWAQLTLGALFDMTGTYTISFTIAAGACIAASLSAFLLQDSDVILESLKEAEQND</sequence>
<dbReference type="AlphaFoldDB" id="A0AAE0GAE3"/>
<keyword evidence="3" id="KW-1185">Reference proteome</keyword>
<protein>
    <submittedName>
        <fullName evidence="2">Uncharacterized protein</fullName>
    </submittedName>
</protein>
<keyword evidence="1" id="KW-1133">Transmembrane helix</keyword>
<dbReference type="EMBL" id="LGRX02007677">
    <property type="protein sequence ID" value="KAK3274522.1"/>
    <property type="molecule type" value="Genomic_DNA"/>
</dbReference>
<dbReference type="Proteomes" id="UP001190700">
    <property type="component" value="Unassembled WGS sequence"/>
</dbReference>
<organism evidence="2 3">
    <name type="scientific">Cymbomonas tetramitiformis</name>
    <dbReference type="NCBI Taxonomy" id="36881"/>
    <lineage>
        <taxon>Eukaryota</taxon>
        <taxon>Viridiplantae</taxon>
        <taxon>Chlorophyta</taxon>
        <taxon>Pyramimonadophyceae</taxon>
        <taxon>Pyramimonadales</taxon>
        <taxon>Pyramimonadaceae</taxon>
        <taxon>Cymbomonas</taxon>
    </lineage>
</organism>
<keyword evidence="1" id="KW-0812">Transmembrane</keyword>
<evidence type="ECO:0000313" key="2">
    <source>
        <dbReference type="EMBL" id="KAK3274522.1"/>
    </source>
</evidence>
<gene>
    <name evidence="2" type="ORF">CYMTET_17298</name>
</gene>